<dbReference type="InterPro" id="IPR010982">
    <property type="entry name" value="Lambda_DNA-bd_dom_sf"/>
</dbReference>
<dbReference type="InterPro" id="IPR000843">
    <property type="entry name" value="HTH_LacI"/>
</dbReference>
<sequence>MRDRQRAKTIEDVARLAGTSRATASRVLAGSPAVSDSARERVNRAAADLGYVPNAMARALATGRGDRIVLGIVSPQPVLSVDLYLGRAVTAATQAATAAGVGVSVHVLPLGAPNPLADLAADRTVCGVVLFNTTFGLLTSVPRALAGRAVSIGVGSDLVPSIDVDNGGAAREIARYLYATGRREIAMIGGPRWMPCTLRPRQAYTEVMASVGLPTRIVYGDFTADSGRESAARLLAQWPETDAIYASCDATALGVLSLLGERRIDVPGDVAVVGFDDIPYAQVGWPPLTTATHPVETIVEYAVQTVLAGRPGRADDRIFDSHLVLRRSA</sequence>
<dbReference type="Gene3D" id="1.10.260.40">
    <property type="entry name" value="lambda repressor-like DNA-binding domains"/>
    <property type="match status" value="1"/>
</dbReference>
<dbReference type="Pfam" id="PF13377">
    <property type="entry name" value="Peripla_BP_3"/>
    <property type="match status" value="1"/>
</dbReference>
<evidence type="ECO:0000256" key="1">
    <source>
        <dbReference type="ARBA" id="ARBA00023015"/>
    </source>
</evidence>
<keyword evidence="3" id="KW-0804">Transcription</keyword>
<dbReference type="RefSeq" id="WP_344139135.1">
    <property type="nucleotide sequence ID" value="NZ_BAAALT010000271.1"/>
</dbReference>
<evidence type="ECO:0000313" key="6">
    <source>
        <dbReference type="Proteomes" id="UP001500218"/>
    </source>
</evidence>
<reference evidence="6" key="1">
    <citation type="journal article" date="2019" name="Int. J. Syst. Evol. Microbiol.">
        <title>The Global Catalogue of Microorganisms (GCM) 10K type strain sequencing project: providing services to taxonomists for standard genome sequencing and annotation.</title>
        <authorList>
            <consortium name="The Broad Institute Genomics Platform"/>
            <consortium name="The Broad Institute Genome Sequencing Center for Infectious Disease"/>
            <person name="Wu L."/>
            <person name="Ma J."/>
        </authorList>
    </citation>
    <scope>NUCLEOTIDE SEQUENCE [LARGE SCALE GENOMIC DNA]</scope>
    <source>
        <strain evidence="6">JCM 13250</strain>
    </source>
</reference>
<dbReference type="SUPFAM" id="SSF53822">
    <property type="entry name" value="Periplasmic binding protein-like I"/>
    <property type="match status" value="1"/>
</dbReference>
<dbReference type="InterPro" id="IPR046335">
    <property type="entry name" value="LacI/GalR-like_sensor"/>
</dbReference>
<organism evidence="5 6">
    <name type="scientific">Luedemannella flava</name>
    <dbReference type="NCBI Taxonomy" id="349316"/>
    <lineage>
        <taxon>Bacteria</taxon>
        <taxon>Bacillati</taxon>
        <taxon>Actinomycetota</taxon>
        <taxon>Actinomycetes</taxon>
        <taxon>Micromonosporales</taxon>
        <taxon>Micromonosporaceae</taxon>
        <taxon>Luedemannella</taxon>
    </lineage>
</organism>
<evidence type="ECO:0000256" key="3">
    <source>
        <dbReference type="ARBA" id="ARBA00023163"/>
    </source>
</evidence>
<dbReference type="InterPro" id="IPR028082">
    <property type="entry name" value="Peripla_BP_I"/>
</dbReference>
<name>A0ABN2MLK0_9ACTN</name>
<comment type="caution">
    <text evidence="5">The sequence shown here is derived from an EMBL/GenBank/DDBJ whole genome shotgun (WGS) entry which is preliminary data.</text>
</comment>
<evidence type="ECO:0000313" key="5">
    <source>
        <dbReference type="EMBL" id="GAA1831691.1"/>
    </source>
</evidence>
<proteinExistence type="predicted"/>
<dbReference type="SMART" id="SM00354">
    <property type="entry name" value="HTH_LACI"/>
    <property type="match status" value="1"/>
</dbReference>
<dbReference type="EMBL" id="BAAALT010000271">
    <property type="protein sequence ID" value="GAA1831691.1"/>
    <property type="molecule type" value="Genomic_DNA"/>
</dbReference>
<feature type="domain" description="HTH lacI-type" evidence="4">
    <location>
        <begin position="8"/>
        <end position="62"/>
    </location>
</feature>
<protein>
    <submittedName>
        <fullName evidence="5">LacI family DNA-binding transcriptional regulator</fullName>
    </submittedName>
</protein>
<keyword evidence="2 5" id="KW-0238">DNA-binding</keyword>
<keyword evidence="1" id="KW-0805">Transcription regulation</keyword>
<dbReference type="Pfam" id="PF00356">
    <property type="entry name" value="LacI"/>
    <property type="match status" value="1"/>
</dbReference>
<gene>
    <name evidence="5" type="ORF">GCM10009682_57810</name>
</gene>
<dbReference type="CDD" id="cd01392">
    <property type="entry name" value="HTH_LacI"/>
    <property type="match status" value="1"/>
</dbReference>
<dbReference type="GO" id="GO:0003677">
    <property type="term" value="F:DNA binding"/>
    <property type="evidence" value="ECO:0007669"/>
    <property type="project" value="UniProtKB-KW"/>
</dbReference>
<dbReference type="PANTHER" id="PTHR30146:SF109">
    <property type="entry name" value="HTH-TYPE TRANSCRIPTIONAL REGULATOR GALS"/>
    <property type="match status" value="1"/>
</dbReference>
<evidence type="ECO:0000256" key="2">
    <source>
        <dbReference type="ARBA" id="ARBA00023125"/>
    </source>
</evidence>
<dbReference type="Proteomes" id="UP001500218">
    <property type="component" value="Unassembled WGS sequence"/>
</dbReference>
<accession>A0ABN2MLK0</accession>
<dbReference type="PANTHER" id="PTHR30146">
    <property type="entry name" value="LACI-RELATED TRANSCRIPTIONAL REPRESSOR"/>
    <property type="match status" value="1"/>
</dbReference>
<dbReference type="Gene3D" id="3.40.50.2300">
    <property type="match status" value="2"/>
</dbReference>
<dbReference type="PROSITE" id="PS50932">
    <property type="entry name" value="HTH_LACI_2"/>
    <property type="match status" value="1"/>
</dbReference>
<dbReference type="SUPFAM" id="SSF47413">
    <property type="entry name" value="lambda repressor-like DNA-binding domains"/>
    <property type="match status" value="1"/>
</dbReference>
<evidence type="ECO:0000259" key="4">
    <source>
        <dbReference type="PROSITE" id="PS50932"/>
    </source>
</evidence>
<keyword evidence="6" id="KW-1185">Reference proteome</keyword>